<evidence type="ECO:0000259" key="18">
    <source>
        <dbReference type="PROSITE" id="PS52048"/>
    </source>
</evidence>
<dbReference type="EMBL" id="SGPL01000177">
    <property type="protein sequence ID" value="THH16030.1"/>
    <property type="molecule type" value="Genomic_DNA"/>
</dbReference>
<gene>
    <name evidence="19" type="ORF">EW146_g4540</name>
</gene>
<keyword evidence="20" id="KW-1185">Reference proteome</keyword>
<evidence type="ECO:0000256" key="10">
    <source>
        <dbReference type="ARBA" id="ARBA00022801"/>
    </source>
</evidence>
<evidence type="ECO:0000256" key="12">
    <source>
        <dbReference type="ARBA" id="ARBA00023002"/>
    </source>
</evidence>
<evidence type="ECO:0000256" key="4">
    <source>
        <dbReference type="ARBA" id="ARBA00010617"/>
    </source>
</evidence>
<evidence type="ECO:0000256" key="9">
    <source>
        <dbReference type="ARBA" id="ARBA00022786"/>
    </source>
</evidence>
<dbReference type="CDD" id="cd11065">
    <property type="entry name" value="CYP64-like"/>
    <property type="match status" value="1"/>
</dbReference>
<name>A0A4S4M001_9AGAM</name>
<feature type="active site" description="Nucleophile" evidence="16">
    <location>
        <position position="103"/>
    </location>
</feature>
<comment type="pathway">
    <text evidence="3">Secondary metabolite biosynthesis.</text>
</comment>
<evidence type="ECO:0000256" key="1">
    <source>
        <dbReference type="ARBA" id="ARBA00000707"/>
    </source>
</evidence>
<evidence type="ECO:0000256" key="14">
    <source>
        <dbReference type="ARBA" id="ARBA00023033"/>
    </source>
</evidence>
<sequence>MSDKGTGSANGAQAAHDHDLIGGPFAVIESDPGVFTTLVRKLGINGLEVVEMYDIEPWAVEHLKPYGLIFCFLWRKDTHRADDFEDPAAERVWFANQLSDDACASLAIMNVLLNCPGCNLGDELTEFKNETQGMSSVMRGLAISNSHFVRNAHNSLSRPADLRGALNTLAIKTLEENKASKSRNLKPPPAKRRKTGNATNSHARKPKTATSPEQEEEVYHFIGYVPAHGKVWELDGLKSGPLEVGELPEVATTESWMDIVRPALRMKMEKYGGTAGGEANIRFNLLALVDDRYQVASDELRLLSRRVAHLERHLDEKFPDGWRDQSCEHESELLVEEPAPVWSSDFGFRQLSQDRAILEMTPQELKDALADCQAQLLPAKVTVSDELNVAAAAHNPAPFGDSAGWGPSFEFMYKLHTVYQNCSNHFVSPSCDAQVVHKHLSSSLLLFLATMSSFLDLLALPLGLVVVGLVYKWRSKKTAYPLPPGPRRLPIIGNMLDMPKRNEWATYRKWGKDHGSDIIHLEVLGTHLIILNSEKAANDLLNKRSSLYSDSLGLGWSIGLLAYGQRWRDMRKAFHQYFHSSATLQYHPTEERATVELLQRLIDTPEDFIEHSRHMAGRVILEIAYGIKVQPHGDPYINAAERALEGMAFGSTTRAGLYDTLPFLQRVPAWVPGNGFMREAKKWTQHCLQAPEGAYRHVTEAVAKGTAGPSVVASMIKKSEYKESNHEEEIIKYTAGSMYLAGADTTMTALGTFFLAMVLHPEAQRKAQAEIDAVIGNDRLPNFEDENSLPYVNAVVKEVLRWRPVVPLGEIQCCICRYALADARVPLGLAGLPHRVISDDIYEGYHIPAGSLVFGNSWAMLHDELTFPEADKFKPEHFLDTSIKFPDVLGFGFGRRACPGRYMARESIWIAIASILATFDISKAVDDDGKVIEPKDECSPGLIA</sequence>
<evidence type="ECO:0000256" key="2">
    <source>
        <dbReference type="ARBA" id="ARBA00001971"/>
    </source>
</evidence>
<evidence type="ECO:0000256" key="13">
    <source>
        <dbReference type="ARBA" id="ARBA00023004"/>
    </source>
</evidence>
<accession>A0A4S4M001</accession>
<organism evidence="19 20">
    <name type="scientific">Bondarzewia mesenterica</name>
    <dbReference type="NCBI Taxonomy" id="1095465"/>
    <lineage>
        <taxon>Eukaryota</taxon>
        <taxon>Fungi</taxon>
        <taxon>Dikarya</taxon>
        <taxon>Basidiomycota</taxon>
        <taxon>Agaricomycotina</taxon>
        <taxon>Agaricomycetes</taxon>
        <taxon>Russulales</taxon>
        <taxon>Bondarzewiaceae</taxon>
        <taxon>Bondarzewia</taxon>
    </lineage>
</organism>
<evidence type="ECO:0000313" key="19">
    <source>
        <dbReference type="EMBL" id="THH16030.1"/>
    </source>
</evidence>
<dbReference type="InterPro" id="IPR038765">
    <property type="entry name" value="Papain-like_cys_pep_sf"/>
</dbReference>
<dbReference type="SUPFAM" id="SSF54001">
    <property type="entry name" value="Cysteine proteinases"/>
    <property type="match status" value="1"/>
</dbReference>
<dbReference type="Gene3D" id="1.10.630.10">
    <property type="entry name" value="Cytochrome P450"/>
    <property type="match status" value="1"/>
</dbReference>
<dbReference type="InterPro" id="IPR036959">
    <property type="entry name" value="Peptidase_C12_UCH_sf"/>
</dbReference>
<feature type="region of interest" description="Disordered" evidence="17">
    <location>
        <begin position="176"/>
        <end position="214"/>
    </location>
</feature>
<dbReference type="PROSITE" id="PS52048">
    <property type="entry name" value="UCH_DOMAIN"/>
    <property type="match status" value="1"/>
</dbReference>
<dbReference type="EC" id="3.4.19.12" evidence="5 16"/>
<feature type="binding site" description="axial binding residue" evidence="15">
    <location>
        <position position="898"/>
    </location>
    <ligand>
        <name>heme</name>
        <dbReference type="ChEBI" id="CHEBI:30413"/>
    </ligand>
    <ligandPart>
        <name>Fe</name>
        <dbReference type="ChEBI" id="CHEBI:18248"/>
    </ligandPart>
</feature>
<keyword evidence="8 15" id="KW-0479">Metal-binding</keyword>
<dbReference type="GO" id="GO:0004497">
    <property type="term" value="F:monooxygenase activity"/>
    <property type="evidence" value="ECO:0007669"/>
    <property type="project" value="UniProtKB-KW"/>
</dbReference>
<evidence type="ECO:0000256" key="7">
    <source>
        <dbReference type="ARBA" id="ARBA00022670"/>
    </source>
</evidence>
<dbReference type="Pfam" id="PF01088">
    <property type="entry name" value="Peptidase_C12"/>
    <property type="match status" value="1"/>
</dbReference>
<dbReference type="GO" id="GO:0006511">
    <property type="term" value="P:ubiquitin-dependent protein catabolic process"/>
    <property type="evidence" value="ECO:0007669"/>
    <property type="project" value="UniProtKB-UniRule"/>
</dbReference>
<keyword evidence="9 16" id="KW-0833">Ubl conjugation pathway</keyword>
<evidence type="ECO:0000256" key="11">
    <source>
        <dbReference type="ARBA" id="ARBA00022807"/>
    </source>
</evidence>
<comment type="similarity">
    <text evidence="16">Belongs to the peptidase C12 family.</text>
</comment>
<dbReference type="PRINTS" id="PR00463">
    <property type="entry name" value="EP450I"/>
</dbReference>
<proteinExistence type="inferred from homology"/>
<evidence type="ECO:0000256" key="6">
    <source>
        <dbReference type="ARBA" id="ARBA00022617"/>
    </source>
</evidence>
<dbReference type="Proteomes" id="UP000310158">
    <property type="component" value="Unassembled WGS sequence"/>
</dbReference>
<dbReference type="InterPro" id="IPR036396">
    <property type="entry name" value="Cyt_P450_sf"/>
</dbReference>
<feature type="active site" description="Proton donor" evidence="16">
    <location>
        <position position="220"/>
    </location>
</feature>
<keyword evidence="12" id="KW-0560">Oxidoreductase</keyword>
<dbReference type="InterPro" id="IPR001128">
    <property type="entry name" value="Cyt_P450"/>
</dbReference>
<keyword evidence="10 16" id="KW-0378">Hydrolase</keyword>
<comment type="caution">
    <text evidence="19">The sequence shown here is derived from an EMBL/GenBank/DDBJ whole genome shotgun (WGS) entry which is preliminary data.</text>
</comment>
<keyword evidence="13 15" id="KW-0408">Iron</keyword>
<evidence type="ECO:0000256" key="16">
    <source>
        <dbReference type="PROSITE-ProRule" id="PRU01393"/>
    </source>
</evidence>
<comment type="similarity">
    <text evidence="4">Belongs to the cytochrome P450 family.</text>
</comment>
<dbReference type="AlphaFoldDB" id="A0A4S4M001"/>
<dbReference type="GO" id="GO:0016705">
    <property type="term" value="F:oxidoreductase activity, acting on paired donors, with incorporation or reduction of molecular oxygen"/>
    <property type="evidence" value="ECO:0007669"/>
    <property type="project" value="InterPro"/>
</dbReference>
<feature type="compositionally biased region" description="Basic residues" evidence="17">
    <location>
        <begin position="180"/>
        <end position="195"/>
    </location>
</feature>
<comment type="catalytic activity">
    <reaction evidence="1 16">
        <text>Thiol-dependent hydrolysis of ester, thioester, amide, peptide and isopeptide bonds formed by the C-terminal Gly of ubiquitin (a 76-residue protein attached to proteins as an intracellular targeting signal).</text>
        <dbReference type="EC" id="3.4.19.12"/>
    </reaction>
</comment>
<dbReference type="GO" id="GO:0020037">
    <property type="term" value="F:heme binding"/>
    <property type="evidence" value="ECO:0007669"/>
    <property type="project" value="InterPro"/>
</dbReference>
<keyword evidence="11 16" id="KW-0788">Thiol protease</keyword>
<dbReference type="GO" id="GO:0004843">
    <property type="term" value="F:cysteine-type deubiquitinase activity"/>
    <property type="evidence" value="ECO:0007669"/>
    <property type="project" value="UniProtKB-UniRule"/>
</dbReference>
<dbReference type="InterPro" id="IPR017972">
    <property type="entry name" value="Cyt_P450_CS"/>
</dbReference>
<evidence type="ECO:0000256" key="8">
    <source>
        <dbReference type="ARBA" id="ARBA00022723"/>
    </source>
</evidence>
<feature type="site" description="Important for enzyme activity" evidence="16">
    <location>
        <position position="235"/>
    </location>
</feature>
<dbReference type="OrthoDB" id="1924260at2759"/>
<keyword evidence="6 15" id="KW-0349">Heme</keyword>
<protein>
    <recommendedName>
        <fullName evidence="5 16">ubiquitinyl hydrolase 1</fullName>
        <ecNumber evidence="5 16">3.4.19.12</ecNumber>
    </recommendedName>
</protein>
<dbReference type="PANTHER" id="PTHR46300:SF7">
    <property type="entry name" value="P450, PUTATIVE (EUROFUNG)-RELATED"/>
    <property type="match status" value="1"/>
</dbReference>
<evidence type="ECO:0000256" key="15">
    <source>
        <dbReference type="PIRSR" id="PIRSR602401-1"/>
    </source>
</evidence>
<comment type="cofactor">
    <cofactor evidence="2 15">
        <name>heme</name>
        <dbReference type="ChEBI" id="CHEBI:30413"/>
    </cofactor>
</comment>
<dbReference type="PRINTS" id="PR00385">
    <property type="entry name" value="P450"/>
</dbReference>
<dbReference type="GO" id="GO:0005506">
    <property type="term" value="F:iron ion binding"/>
    <property type="evidence" value="ECO:0007669"/>
    <property type="project" value="InterPro"/>
</dbReference>
<dbReference type="PROSITE" id="PS00086">
    <property type="entry name" value="CYTOCHROME_P450"/>
    <property type="match status" value="1"/>
</dbReference>
<dbReference type="InterPro" id="IPR001578">
    <property type="entry name" value="Peptidase_C12_UCH"/>
</dbReference>
<feature type="domain" description="UCH catalytic" evidence="18">
    <location>
        <begin position="24"/>
        <end position="290"/>
    </location>
</feature>
<dbReference type="InterPro" id="IPR050364">
    <property type="entry name" value="Cytochrome_P450_fung"/>
</dbReference>
<evidence type="ECO:0000256" key="17">
    <source>
        <dbReference type="SAM" id="MobiDB-lite"/>
    </source>
</evidence>
<evidence type="ECO:0000256" key="3">
    <source>
        <dbReference type="ARBA" id="ARBA00005179"/>
    </source>
</evidence>
<feature type="site" description="Transition state stabilizer" evidence="16">
    <location>
        <position position="97"/>
    </location>
</feature>
<dbReference type="PANTHER" id="PTHR46300">
    <property type="entry name" value="P450, PUTATIVE (EUROFUNG)-RELATED-RELATED"/>
    <property type="match status" value="1"/>
</dbReference>
<keyword evidence="14" id="KW-0503">Monooxygenase</keyword>
<dbReference type="Gene3D" id="3.40.532.10">
    <property type="entry name" value="Peptidase C12, ubiquitin carboxyl-terminal hydrolase"/>
    <property type="match status" value="1"/>
</dbReference>
<dbReference type="SUPFAM" id="SSF48264">
    <property type="entry name" value="Cytochrome P450"/>
    <property type="match status" value="1"/>
</dbReference>
<dbReference type="Pfam" id="PF00067">
    <property type="entry name" value="p450"/>
    <property type="match status" value="2"/>
</dbReference>
<evidence type="ECO:0000256" key="5">
    <source>
        <dbReference type="ARBA" id="ARBA00012759"/>
    </source>
</evidence>
<reference evidence="19 20" key="1">
    <citation type="submission" date="2019-02" db="EMBL/GenBank/DDBJ databases">
        <title>Genome sequencing of the rare red list fungi Bondarzewia mesenterica.</title>
        <authorList>
            <person name="Buettner E."/>
            <person name="Kellner H."/>
        </authorList>
    </citation>
    <scope>NUCLEOTIDE SEQUENCE [LARGE SCALE GENOMIC DNA]</scope>
    <source>
        <strain evidence="19 20">DSM 108281</strain>
    </source>
</reference>
<dbReference type="InterPro" id="IPR002401">
    <property type="entry name" value="Cyt_P450_E_grp-I"/>
</dbReference>
<keyword evidence="7 16" id="KW-0645">Protease</keyword>
<evidence type="ECO:0000313" key="20">
    <source>
        <dbReference type="Proteomes" id="UP000310158"/>
    </source>
</evidence>